<keyword evidence="2" id="KW-1185">Reference proteome</keyword>
<name>A0ABY2GVN4_9HYPO</name>
<dbReference type="Gene3D" id="3.40.50.1820">
    <property type="entry name" value="alpha/beta hydrolase"/>
    <property type="match status" value="1"/>
</dbReference>
<evidence type="ECO:0000313" key="1">
    <source>
        <dbReference type="EMBL" id="TFA98977.1"/>
    </source>
</evidence>
<dbReference type="Proteomes" id="UP001642720">
    <property type="component" value="Unassembled WGS sequence"/>
</dbReference>
<proteinExistence type="predicted"/>
<comment type="caution">
    <text evidence="1">The sequence shown here is derived from an EMBL/GenBank/DDBJ whole genome shotgun (WGS) entry which is preliminary data.</text>
</comment>
<accession>A0ABY2GVN4</accession>
<protein>
    <submittedName>
        <fullName evidence="1">Haloalkane dehalogenase</fullName>
    </submittedName>
</protein>
<reference evidence="1 2" key="1">
    <citation type="submission" date="2018-01" db="EMBL/GenBank/DDBJ databases">
        <title>Genome characterization of the sugarcane-associated fungus Trichoderma ghanense CCMA-1212 and their application in lignocelulose bioconversion.</title>
        <authorList>
            <person name="Steindorff A.S."/>
            <person name="Mendes T.D."/>
            <person name="Vilela E.S.D."/>
            <person name="Rodrigues D.S."/>
            <person name="Formighieri E.F."/>
            <person name="Melo I.S."/>
            <person name="Favaro L.C.L."/>
        </authorList>
    </citation>
    <scope>NUCLEOTIDE SEQUENCE [LARGE SCALE GENOMIC DNA]</scope>
    <source>
        <strain evidence="1 2">CCMA-1212</strain>
    </source>
</reference>
<dbReference type="RefSeq" id="XP_073555179.1">
    <property type="nucleotide sequence ID" value="XM_073706216.1"/>
</dbReference>
<dbReference type="GeneID" id="300580666"/>
<sequence length="126" mass="14921">MIIERNFFVDAILPMCVVRGLTEEDIINYRRPFLKHEDREPAWIFPNEIPIEGRPEVVWEKAEEYTSWLLASYVPKLFFWVKPGSFVTEEDFVRLIRAMKNAKPIFLGLGRHFAQEIIPTLLDKKL</sequence>
<gene>
    <name evidence="1" type="ORF">CCMA1212_009116</name>
</gene>
<dbReference type="EMBL" id="PPTA01000016">
    <property type="protein sequence ID" value="TFA98977.1"/>
    <property type="molecule type" value="Genomic_DNA"/>
</dbReference>
<evidence type="ECO:0000313" key="2">
    <source>
        <dbReference type="Proteomes" id="UP001642720"/>
    </source>
</evidence>
<dbReference type="InterPro" id="IPR029058">
    <property type="entry name" value="AB_hydrolase_fold"/>
</dbReference>
<organism evidence="1 2">
    <name type="scientific">Trichoderma ghanense</name>
    <dbReference type="NCBI Taxonomy" id="65468"/>
    <lineage>
        <taxon>Eukaryota</taxon>
        <taxon>Fungi</taxon>
        <taxon>Dikarya</taxon>
        <taxon>Ascomycota</taxon>
        <taxon>Pezizomycotina</taxon>
        <taxon>Sordariomycetes</taxon>
        <taxon>Hypocreomycetidae</taxon>
        <taxon>Hypocreales</taxon>
        <taxon>Hypocreaceae</taxon>
        <taxon>Trichoderma</taxon>
    </lineage>
</organism>